<keyword evidence="2 3" id="KW-0812">Transmembrane</keyword>
<accession>A0A0S4J174</accession>
<reference evidence="4" key="1">
    <citation type="submission" date="2015-09" db="EMBL/GenBank/DDBJ databases">
        <authorList>
            <consortium name="Pathogen Informatics"/>
        </authorList>
    </citation>
    <scope>NUCLEOTIDE SEQUENCE [LARGE SCALE GENOMIC DNA]</scope>
    <source>
        <strain evidence="4">Lake Konstanz</strain>
    </source>
</reference>
<proteinExistence type="predicted"/>
<feature type="transmembrane region" description="Helical" evidence="2">
    <location>
        <begin position="365"/>
        <end position="386"/>
    </location>
</feature>
<dbReference type="EMBL" id="CYKH01001047">
    <property type="protein sequence ID" value="CUG80212.1"/>
    <property type="molecule type" value="Genomic_DNA"/>
</dbReference>
<name>A0A0S4J174_BODSA</name>
<feature type="transmembrane region" description="Helical" evidence="2">
    <location>
        <begin position="140"/>
        <end position="164"/>
    </location>
</feature>
<keyword evidence="1" id="KW-0175">Coiled coil</keyword>
<dbReference type="VEuPathDB" id="TriTrypDB:BSAL_86350"/>
<feature type="transmembrane region" description="Helical" evidence="2">
    <location>
        <begin position="431"/>
        <end position="449"/>
    </location>
</feature>
<evidence type="ECO:0000256" key="2">
    <source>
        <dbReference type="SAM" id="Phobius"/>
    </source>
</evidence>
<feature type="transmembrane region" description="Helical" evidence="2">
    <location>
        <begin position="461"/>
        <end position="483"/>
    </location>
</feature>
<keyword evidence="2" id="KW-0472">Membrane</keyword>
<dbReference type="AlphaFoldDB" id="A0A0S4J174"/>
<organism evidence="3 4">
    <name type="scientific">Bodo saltans</name>
    <name type="common">Flagellated protozoan</name>
    <dbReference type="NCBI Taxonomy" id="75058"/>
    <lineage>
        <taxon>Eukaryota</taxon>
        <taxon>Discoba</taxon>
        <taxon>Euglenozoa</taxon>
        <taxon>Kinetoplastea</taxon>
        <taxon>Metakinetoplastina</taxon>
        <taxon>Eubodonida</taxon>
        <taxon>Bodonidae</taxon>
        <taxon>Bodo</taxon>
    </lineage>
</organism>
<feature type="coiled-coil region" evidence="1">
    <location>
        <begin position="304"/>
        <end position="335"/>
    </location>
</feature>
<keyword evidence="2" id="KW-1133">Transmembrane helix</keyword>
<evidence type="ECO:0000313" key="4">
    <source>
        <dbReference type="Proteomes" id="UP000051952"/>
    </source>
</evidence>
<sequence>MSSIDDRRILVVRALQLGWRMSKICREMGLAGGGSATLRTFEEGRSRNVDAKYQALLASVNAAASSAGRAAPVANVSAEEQLQCKLDLIGEELDTTRESLKEARRNMEPQIFRDQVVPIIISAGSIVVIVTQFLDGSRDVTAIGLLVTSLVACISGIAVSVFAIREKRRSAKKQRAVDSTEIVGFAVNNDIYHKLPNCGNGKNMHPIIVVDGRRLCKKCGTSPLASVQQMVAKEDRSILVVRAMKLGWPMSKICRTMGLAGGGSATLRTFEEGRSKNVEVKYALLLAAVNQAAGEISTVAKGDVATYSDELREEADELQRQFEEKRNIISTLRDLFLPCVTYAGAIVTVVTQYKSMNADTRKTTLFSVTIAVYAVAIIALACRTAYMSLQMKRLSKTIEDCSADAVLAKVVEATKKKLKELETRFSVHDQVILIFINTWSLFIVLWQYFDAPTSPESRYSAIGLLTTPTIAYATEIIFLVLLIREKQRGASNNAPIVGYEVNSATYHTTPTCGNGHNMPAITCLDNRTLCKTCQRAAAGSNEPIVDNAVNSATYHTTPTCGNGHNMPAITCLDNRTLCKTCQREGAGNNSFAAGDGN</sequence>
<gene>
    <name evidence="3" type="ORF">BSAL_86350</name>
</gene>
<feature type="transmembrane region" description="Helical" evidence="2">
    <location>
        <begin position="116"/>
        <end position="134"/>
    </location>
</feature>
<protein>
    <submittedName>
        <fullName evidence="3">Transmembrane protein, putative</fullName>
    </submittedName>
</protein>
<feature type="transmembrane region" description="Helical" evidence="2">
    <location>
        <begin position="335"/>
        <end position="353"/>
    </location>
</feature>
<evidence type="ECO:0000256" key="1">
    <source>
        <dbReference type="SAM" id="Coils"/>
    </source>
</evidence>
<evidence type="ECO:0000313" key="3">
    <source>
        <dbReference type="EMBL" id="CUG80212.1"/>
    </source>
</evidence>
<dbReference type="Proteomes" id="UP000051952">
    <property type="component" value="Unassembled WGS sequence"/>
</dbReference>
<keyword evidence="4" id="KW-1185">Reference proteome</keyword>